<reference evidence="1 2" key="1">
    <citation type="journal article" date="2021" name="Commun. Biol.">
        <title>The genome of Shorea leprosula (Dipterocarpaceae) highlights the ecological relevance of drought in aseasonal tropical rainforests.</title>
        <authorList>
            <person name="Ng K.K.S."/>
            <person name="Kobayashi M.J."/>
            <person name="Fawcett J.A."/>
            <person name="Hatakeyama M."/>
            <person name="Paape T."/>
            <person name="Ng C.H."/>
            <person name="Ang C.C."/>
            <person name="Tnah L.H."/>
            <person name="Lee C.T."/>
            <person name="Nishiyama T."/>
            <person name="Sese J."/>
            <person name="O'Brien M.J."/>
            <person name="Copetti D."/>
            <person name="Mohd Noor M.I."/>
            <person name="Ong R.C."/>
            <person name="Putra M."/>
            <person name="Sireger I.Z."/>
            <person name="Indrioko S."/>
            <person name="Kosugi Y."/>
            <person name="Izuno A."/>
            <person name="Isagi Y."/>
            <person name="Lee S.L."/>
            <person name="Shimizu K.K."/>
        </authorList>
    </citation>
    <scope>NUCLEOTIDE SEQUENCE [LARGE SCALE GENOMIC DNA]</scope>
    <source>
        <strain evidence="1">214</strain>
    </source>
</reference>
<proteinExistence type="predicted"/>
<gene>
    <name evidence="1" type="ORF">SLEP1_g55491</name>
</gene>
<comment type="caution">
    <text evidence="1">The sequence shown here is derived from an EMBL/GenBank/DDBJ whole genome shotgun (WGS) entry which is preliminary data.</text>
</comment>
<evidence type="ECO:0000313" key="1">
    <source>
        <dbReference type="EMBL" id="GKV48687.1"/>
    </source>
</evidence>
<organism evidence="1 2">
    <name type="scientific">Rubroshorea leprosula</name>
    <dbReference type="NCBI Taxonomy" id="152421"/>
    <lineage>
        <taxon>Eukaryota</taxon>
        <taxon>Viridiplantae</taxon>
        <taxon>Streptophyta</taxon>
        <taxon>Embryophyta</taxon>
        <taxon>Tracheophyta</taxon>
        <taxon>Spermatophyta</taxon>
        <taxon>Magnoliopsida</taxon>
        <taxon>eudicotyledons</taxon>
        <taxon>Gunneridae</taxon>
        <taxon>Pentapetalae</taxon>
        <taxon>rosids</taxon>
        <taxon>malvids</taxon>
        <taxon>Malvales</taxon>
        <taxon>Dipterocarpaceae</taxon>
        <taxon>Rubroshorea</taxon>
    </lineage>
</organism>
<protein>
    <recommendedName>
        <fullName evidence="3">NADH dehydrogenase subunit 4L</fullName>
    </recommendedName>
</protein>
<dbReference type="EMBL" id="BPVZ01000266">
    <property type="protein sequence ID" value="GKV48687.1"/>
    <property type="molecule type" value="Genomic_DNA"/>
</dbReference>
<accession>A0AAV5MJQ6</accession>
<keyword evidence="2" id="KW-1185">Reference proteome</keyword>
<name>A0AAV5MJQ6_9ROSI</name>
<sequence length="37" mass="4271">MVLMGLRVAIPSGFLMMSKMHLEMETLMEIRISMLVM</sequence>
<evidence type="ECO:0008006" key="3">
    <source>
        <dbReference type="Google" id="ProtNLM"/>
    </source>
</evidence>
<dbReference type="Proteomes" id="UP001054252">
    <property type="component" value="Unassembled WGS sequence"/>
</dbReference>
<dbReference type="AlphaFoldDB" id="A0AAV5MJQ6"/>
<evidence type="ECO:0000313" key="2">
    <source>
        <dbReference type="Proteomes" id="UP001054252"/>
    </source>
</evidence>